<evidence type="ECO:0000313" key="3">
    <source>
        <dbReference type="EMBL" id="MFD2090273.1"/>
    </source>
</evidence>
<keyword evidence="2" id="KW-0472">Membrane</keyword>
<proteinExistence type="predicted"/>
<feature type="region of interest" description="Disordered" evidence="1">
    <location>
        <begin position="1"/>
        <end position="38"/>
    </location>
</feature>
<evidence type="ECO:0000256" key="1">
    <source>
        <dbReference type="SAM" id="MobiDB-lite"/>
    </source>
</evidence>
<dbReference type="EMBL" id="JBHUHP010000001">
    <property type="protein sequence ID" value="MFD2090273.1"/>
    <property type="molecule type" value="Genomic_DNA"/>
</dbReference>
<gene>
    <name evidence="3" type="ORF">ACFSHS_01680</name>
</gene>
<feature type="transmembrane region" description="Helical" evidence="2">
    <location>
        <begin position="95"/>
        <end position="117"/>
    </location>
</feature>
<protein>
    <recommendedName>
        <fullName evidence="5">Membrane protein (TIGR02234 family)</fullName>
    </recommendedName>
</protein>
<name>A0ABW4X658_9ACTN</name>
<dbReference type="RefSeq" id="WP_376870943.1">
    <property type="nucleotide sequence ID" value="NZ_JBHUHP010000001.1"/>
</dbReference>
<feature type="transmembrane region" description="Helical" evidence="2">
    <location>
        <begin position="124"/>
        <end position="144"/>
    </location>
</feature>
<reference evidence="4" key="1">
    <citation type="journal article" date="2019" name="Int. J. Syst. Evol. Microbiol.">
        <title>The Global Catalogue of Microorganisms (GCM) 10K type strain sequencing project: providing services to taxonomists for standard genome sequencing and annotation.</title>
        <authorList>
            <consortium name="The Broad Institute Genomics Platform"/>
            <consortium name="The Broad Institute Genome Sequencing Center for Infectious Disease"/>
            <person name="Wu L."/>
            <person name="Ma J."/>
        </authorList>
    </citation>
    <scope>NUCLEOTIDE SEQUENCE [LARGE SCALE GENOMIC DNA]</scope>
    <source>
        <strain evidence="4">JCM 3338</strain>
    </source>
</reference>
<keyword evidence="4" id="KW-1185">Reference proteome</keyword>
<accession>A0ABW4X658</accession>
<feature type="transmembrane region" description="Helical" evidence="2">
    <location>
        <begin position="156"/>
        <end position="177"/>
    </location>
</feature>
<keyword evidence="2" id="KW-1133">Transmembrane helix</keyword>
<comment type="caution">
    <text evidence="3">The sequence shown here is derived from an EMBL/GenBank/DDBJ whole genome shotgun (WGS) entry which is preliminary data.</text>
</comment>
<keyword evidence="2" id="KW-0812">Transmembrane</keyword>
<dbReference type="Proteomes" id="UP001597402">
    <property type="component" value="Unassembled WGS sequence"/>
</dbReference>
<evidence type="ECO:0008006" key="5">
    <source>
        <dbReference type="Google" id="ProtNLM"/>
    </source>
</evidence>
<feature type="transmembrane region" description="Helical" evidence="2">
    <location>
        <begin position="48"/>
        <end position="69"/>
    </location>
</feature>
<evidence type="ECO:0000256" key="2">
    <source>
        <dbReference type="SAM" id="Phobius"/>
    </source>
</evidence>
<organism evidence="3 4">
    <name type="scientific">Blastococcus deserti</name>
    <dbReference type="NCBI Taxonomy" id="2259033"/>
    <lineage>
        <taxon>Bacteria</taxon>
        <taxon>Bacillati</taxon>
        <taxon>Actinomycetota</taxon>
        <taxon>Actinomycetes</taxon>
        <taxon>Geodermatophilales</taxon>
        <taxon>Geodermatophilaceae</taxon>
        <taxon>Blastococcus</taxon>
    </lineage>
</organism>
<sequence length="189" mass="19670">MTERDPVRPDTSSHAGSVAPAAGTPGASTETAPDYSTRPVAFRGPESLGGLLLLLAGIAAAISLLLRWVDGSDVTGWGLVRAGFETPDDLYDQGLWQPMAIILGGGLLFVLGLLMWLPARTHRTLGVLALLVSVVATAGVLVPLADDGWDLGTYDVGFWLGMAVPALGLLGALKAMLTGPRLATRPPQY</sequence>
<evidence type="ECO:0000313" key="4">
    <source>
        <dbReference type="Proteomes" id="UP001597402"/>
    </source>
</evidence>